<dbReference type="PRINTS" id="PR00364">
    <property type="entry name" value="DISEASERSIST"/>
</dbReference>
<dbReference type="Proteomes" id="UP000663908">
    <property type="component" value="Chromosome"/>
</dbReference>
<feature type="domain" description="NB-ARC" evidence="1">
    <location>
        <begin position="135"/>
        <end position="264"/>
    </location>
</feature>
<gene>
    <name evidence="2" type="primary">afsR1</name>
    <name evidence="2" type="ORF">S1361_01700</name>
</gene>
<keyword evidence="3" id="KW-1185">Reference proteome</keyword>
<dbReference type="Gene3D" id="3.40.50.300">
    <property type="entry name" value="P-loop containing nucleotide triphosphate hydrolases"/>
    <property type="match status" value="1"/>
</dbReference>
<dbReference type="PANTHER" id="PTHR47691">
    <property type="entry name" value="REGULATOR-RELATED"/>
    <property type="match status" value="1"/>
</dbReference>
<reference evidence="2 3" key="1">
    <citation type="submission" date="2021-03" db="EMBL/GenBank/DDBJ databases">
        <title>Complete genome sequence of Streptomyces cyanogenus S136, producer of anticancer angucycline landomycin A.</title>
        <authorList>
            <person name="Hrab P."/>
            <person name="Ruckert C."/>
            <person name="Busche T."/>
            <person name="Ostash I."/>
            <person name="Kalinowski J."/>
            <person name="Fedorenko V."/>
            <person name="Yushchuk O."/>
            <person name="Ostash B."/>
        </authorList>
    </citation>
    <scope>NUCLEOTIDE SEQUENCE [LARGE SCALE GENOMIC DNA]</scope>
    <source>
        <strain evidence="2 3">S136</strain>
    </source>
</reference>
<dbReference type="EMBL" id="CP071839">
    <property type="protein sequence ID" value="QTD96037.1"/>
    <property type="molecule type" value="Genomic_DNA"/>
</dbReference>
<evidence type="ECO:0000313" key="3">
    <source>
        <dbReference type="Proteomes" id="UP000663908"/>
    </source>
</evidence>
<dbReference type="InterPro" id="IPR027417">
    <property type="entry name" value="P-loop_NTPase"/>
</dbReference>
<proteinExistence type="predicted"/>
<dbReference type="PANTHER" id="PTHR47691:SF3">
    <property type="entry name" value="HTH-TYPE TRANSCRIPTIONAL REGULATOR RV0890C-RELATED"/>
    <property type="match status" value="1"/>
</dbReference>
<dbReference type="InterPro" id="IPR002182">
    <property type="entry name" value="NB-ARC"/>
</dbReference>
<sequence length="499" mass="53893">MPQVLDPGKARTMDEFIAELRLLKAWAGNPSITEITRRIHRDWQRTGRPRGEWPARSTVGNCFQLGRRRPNADLLLAVVQSLVGADEAIVSVWRQSLRAVLGEAEAAARVSAYDRLPAGLSAFVGRAGLTARAEALLTTERQIPTLALEGMAGTGKTSLALHLARRLLAGERTDAPVLFANMRGSVTQGPPVDPAAVLETFLRLLGTPGDRIPYGLHARAVLYRQLLSGAGALIVLDDVADEEQLRPLLPRVPGSRTLITSRRALEGLAEAARLPIPPLDPTDSVELLRATAGAERLAPEDTPAIQRIAELLGHLPLALSVIGRHMRDHPGWALGDYCREPLVTLALEDGVRTALAASDARLPQGAQRLLRLLALHPPTEVEIAGAAALLGEPSAAAEHHLATLAAEHLIERTASDRFRVHPLAHAYAEERLCIDEPATRIRQALARLAERGSSRDAGVRLEARTIRGLRLPIPRQHAAEDGERTGLLQQLRAGRVLAA</sequence>
<accession>A0ABX7THZ4</accession>
<organism evidence="2 3">
    <name type="scientific">Streptomyces cyanogenus</name>
    <dbReference type="NCBI Taxonomy" id="80860"/>
    <lineage>
        <taxon>Bacteria</taxon>
        <taxon>Bacillati</taxon>
        <taxon>Actinomycetota</taxon>
        <taxon>Actinomycetes</taxon>
        <taxon>Kitasatosporales</taxon>
        <taxon>Streptomycetaceae</taxon>
        <taxon>Streptomyces</taxon>
    </lineage>
</organism>
<dbReference type="Pfam" id="PF00931">
    <property type="entry name" value="NB-ARC"/>
    <property type="match status" value="1"/>
</dbReference>
<name>A0ABX7THZ4_STRCY</name>
<evidence type="ECO:0000259" key="1">
    <source>
        <dbReference type="Pfam" id="PF00931"/>
    </source>
</evidence>
<dbReference type="SUPFAM" id="SSF52540">
    <property type="entry name" value="P-loop containing nucleoside triphosphate hydrolases"/>
    <property type="match status" value="1"/>
</dbReference>
<protein>
    <submittedName>
        <fullName evidence="2">Regulatory protein AfsR</fullName>
    </submittedName>
</protein>
<evidence type="ECO:0000313" key="2">
    <source>
        <dbReference type="EMBL" id="QTD96037.1"/>
    </source>
</evidence>